<sequence length="358" mass="38392">MGTRHSCITRTSCRGKKASSTTDSAHFATPTSMTISRSVYNQLFEQAPDAAGGATKEKVIRLRPTEAKAGAVVMSAKNKIQMWTKEEHERFLAALEKFPAGPWKKVADFIGSKTPRQTMTHAQKYRQKIHRRQRGLRNQKKSNTNANLATTTTGTGPTPVDIKADPKGEPKTIVSPYGVADLQLKAGSEAVAAAAAAAGVTNDQLLNILAQQATTINQDKPEPMEVDSAVTVETTASAEIVAAVANEGSPVGNNNLPSLAEILHLGGAEGRTLVPAQGERTEGEKKESKTETKNEEDTEAEGEVENAIEPTKNETEAKDQMQTRPEGCKCNCSCNAHGGNKSEEVEETTAQPRPDESK</sequence>
<evidence type="ECO:0000313" key="10">
    <source>
        <dbReference type="EMBL" id="KAF4039063.1"/>
    </source>
</evidence>
<dbReference type="SMART" id="SM00717">
    <property type="entry name" value="SANT"/>
    <property type="match status" value="1"/>
</dbReference>
<dbReference type="PROSITE" id="PS51294">
    <property type="entry name" value="HTH_MYB"/>
    <property type="match status" value="1"/>
</dbReference>
<evidence type="ECO:0000256" key="3">
    <source>
        <dbReference type="ARBA" id="ARBA00023163"/>
    </source>
</evidence>
<feature type="compositionally biased region" description="Low complexity" evidence="5">
    <location>
        <begin position="150"/>
        <end position="159"/>
    </location>
</feature>
<organism evidence="9 12">
    <name type="scientific">Phytophthora infestans</name>
    <name type="common">Potato late blight agent</name>
    <name type="synonym">Botrytis infestans</name>
    <dbReference type="NCBI Taxonomy" id="4787"/>
    <lineage>
        <taxon>Eukaryota</taxon>
        <taxon>Sar</taxon>
        <taxon>Stramenopiles</taxon>
        <taxon>Oomycota</taxon>
        <taxon>Peronosporomycetes</taxon>
        <taxon>Peronosporales</taxon>
        <taxon>Peronosporaceae</taxon>
        <taxon>Phytophthora</taxon>
    </lineage>
</organism>
<evidence type="ECO:0000259" key="7">
    <source>
        <dbReference type="PROSITE" id="PS51293"/>
    </source>
</evidence>
<comment type="caution">
    <text evidence="9">The sequence shown here is derived from an EMBL/GenBank/DDBJ whole genome shotgun (WGS) entry which is preliminary data.</text>
</comment>
<evidence type="ECO:0000256" key="4">
    <source>
        <dbReference type="ARBA" id="ARBA00023242"/>
    </source>
</evidence>
<feature type="region of interest" description="Disordered" evidence="5">
    <location>
        <begin position="272"/>
        <end position="358"/>
    </location>
</feature>
<dbReference type="Pfam" id="PF00249">
    <property type="entry name" value="Myb_DNA-binding"/>
    <property type="match status" value="1"/>
</dbReference>
<feature type="compositionally biased region" description="Acidic residues" evidence="5">
    <location>
        <begin position="296"/>
        <end position="306"/>
    </location>
</feature>
<dbReference type="Proteomes" id="UP000602510">
    <property type="component" value="Unassembled WGS sequence"/>
</dbReference>
<dbReference type="AlphaFoldDB" id="A0A833RWV9"/>
<dbReference type="PANTHER" id="PTHR12802">
    <property type="entry name" value="SWI/SNF COMPLEX-RELATED"/>
    <property type="match status" value="1"/>
</dbReference>
<dbReference type="CDD" id="cd00167">
    <property type="entry name" value="SANT"/>
    <property type="match status" value="1"/>
</dbReference>
<feature type="compositionally biased region" description="Basic residues" evidence="5">
    <location>
        <begin position="123"/>
        <end position="140"/>
    </location>
</feature>
<dbReference type="PANTHER" id="PTHR12802:SF155">
    <property type="entry name" value="DEUBIQUITINASE MYSM1"/>
    <property type="match status" value="1"/>
</dbReference>
<dbReference type="InterPro" id="IPR001005">
    <property type="entry name" value="SANT/Myb"/>
</dbReference>
<dbReference type="PROSITE" id="PS51293">
    <property type="entry name" value="SANT"/>
    <property type="match status" value="1"/>
</dbReference>
<evidence type="ECO:0000256" key="1">
    <source>
        <dbReference type="ARBA" id="ARBA00023015"/>
    </source>
</evidence>
<reference evidence="9" key="1">
    <citation type="submission" date="2020-04" db="EMBL/GenBank/DDBJ databases">
        <title>Hybrid Assembly of Korean Phytophthora infestans isolates.</title>
        <authorList>
            <person name="Prokchorchik M."/>
            <person name="Lee Y."/>
            <person name="Seo J."/>
            <person name="Cho J.-H."/>
            <person name="Park Y.-E."/>
            <person name="Jang D.-C."/>
            <person name="Im J.-S."/>
            <person name="Choi J.-G."/>
            <person name="Park H.-J."/>
            <person name="Lee G.-B."/>
            <person name="Lee Y.-G."/>
            <person name="Hong S.-Y."/>
            <person name="Cho K."/>
            <person name="Sohn K.H."/>
        </authorList>
    </citation>
    <scope>NUCLEOTIDE SEQUENCE</scope>
    <source>
        <strain evidence="9">KR_1_A1</strain>
        <strain evidence="11">KR_2_A2</strain>
    </source>
</reference>
<keyword evidence="12" id="KW-1185">Reference proteome</keyword>
<feature type="compositionally biased region" description="Basic and acidic residues" evidence="5">
    <location>
        <begin position="311"/>
        <end position="321"/>
    </location>
</feature>
<accession>A0A833RWV9</accession>
<evidence type="ECO:0000256" key="2">
    <source>
        <dbReference type="ARBA" id="ARBA00023125"/>
    </source>
</evidence>
<evidence type="ECO:0000313" key="12">
    <source>
        <dbReference type="Proteomes" id="UP000602510"/>
    </source>
</evidence>
<feature type="region of interest" description="Disordered" evidence="5">
    <location>
        <begin position="1"/>
        <end position="25"/>
    </location>
</feature>
<evidence type="ECO:0000313" key="9">
    <source>
        <dbReference type="EMBL" id="KAF4034887.1"/>
    </source>
</evidence>
<keyword evidence="2 9" id="KW-0238">DNA-binding</keyword>
<evidence type="ECO:0000259" key="8">
    <source>
        <dbReference type="PROSITE" id="PS51294"/>
    </source>
</evidence>
<feature type="domain" description="HTH myb-type" evidence="8">
    <location>
        <begin position="83"/>
        <end position="130"/>
    </location>
</feature>
<keyword evidence="1" id="KW-0805">Transcription regulation</keyword>
<dbReference type="InterPro" id="IPR009057">
    <property type="entry name" value="Homeodomain-like_sf"/>
</dbReference>
<gene>
    <name evidence="10" type="ORF">GN244_ATG08810</name>
    <name evidence="9" type="ORF">GN244_ATG13131</name>
    <name evidence="11" type="ORF">GN958_ATG02123</name>
</gene>
<dbReference type="EMBL" id="JAACNO010000254">
    <property type="protein sequence ID" value="KAF4148643.1"/>
    <property type="molecule type" value="Genomic_DNA"/>
</dbReference>
<dbReference type="GO" id="GO:0003677">
    <property type="term" value="F:DNA binding"/>
    <property type="evidence" value="ECO:0007669"/>
    <property type="project" value="UniProtKB-KW"/>
</dbReference>
<dbReference type="InterPro" id="IPR017930">
    <property type="entry name" value="Myb_dom"/>
</dbReference>
<dbReference type="Gene3D" id="1.10.10.60">
    <property type="entry name" value="Homeodomain-like"/>
    <property type="match status" value="1"/>
</dbReference>
<proteinExistence type="predicted"/>
<dbReference type="Proteomes" id="UP000704712">
    <property type="component" value="Unassembled WGS sequence"/>
</dbReference>
<dbReference type="SUPFAM" id="SSF46689">
    <property type="entry name" value="Homeodomain-like"/>
    <property type="match status" value="1"/>
</dbReference>
<keyword evidence="4" id="KW-0539">Nucleus</keyword>
<evidence type="ECO:0000313" key="11">
    <source>
        <dbReference type="EMBL" id="KAF4148643.1"/>
    </source>
</evidence>
<protein>
    <submittedName>
        <fullName evidence="9">Myb-like DNA-binding domain</fullName>
    </submittedName>
</protein>
<evidence type="ECO:0000256" key="5">
    <source>
        <dbReference type="SAM" id="MobiDB-lite"/>
    </source>
</evidence>
<feature type="region of interest" description="Disordered" evidence="5">
    <location>
        <begin position="116"/>
        <end position="169"/>
    </location>
</feature>
<dbReference type="EMBL" id="WSZM01000183">
    <property type="protein sequence ID" value="KAF4039063.1"/>
    <property type="molecule type" value="Genomic_DNA"/>
</dbReference>
<name>A0A833RWV9_PHYIN</name>
<feature type="domain" description="SANT" evidence="7">
    <location>
        <begin position="82"/>
        <end position="117"/>
    </location>
</feature>
<dbReference type="InterPro" id="IPR006447">
    <property type="entry name" value="Myb_dom_plants"/>
</dbReference>
<dbReference type="EMBL" id="WSZM01000340">
    <property type="protein sequence ID" value="KAF4034887.1"/>
    <property type="molecule type" value="Genomic_DNA"/>
</dbReference>
<feature type="domain" description="Myb-like" evidence="6">
    <location>
        <begin position="83"/>
        <end position="126"/>
    </location>
</feature>
<feature type="compositionally biased region" description="Basic and acidic residues" evidence="5">
    <location>
        <begin position="279"/>
        <end position="295"/>
    </location>
</feature>
<keyword evidence="3" id="KW-0804">Transcription</keyword>
<evidence type="ECO:0000259" key="6">
    <source>
        <dbReference type="PROSITE" id="PS50090"/>
    </source>
</evidence>
<dbReference type="NCBIfam" id="TIGR01557">
    <property type="entry name" value="myb_SHAQKYF"/>
    <property type="match status" value="1"/>
</dbReference>
<dbReference type="InterPro" id="IPR017884">
    <property type="entry name" value="SANT_dom"/>
</dbReference>
<dbReference type="PROSITE" id="PS50090">
    <property type="entry name" value="MYB_LIKE"/>
    <property type="match status" value="1"/>
</dbReference>